<accession>A0ACB8Q4T4</accession>
<name>A0ACB8Q4T4_9AGAM</name>
<keyword evidence="2" id="KW-1185">Reference proteome</keyword>
<protein>
    <submittedName>
        <fullName evidence="1">Uncharacterized protein</fullName>
    </submittedName>
</protein>
<proteinExistence type="predicted"/>
<dbReference type="Proteomes" id="UP000814128">
    <property type="component" value="Unassembled WGS sequence"/>
</dbReference>
<gene>
    <name evidence="1" type="ORF">K488DRAFT_91860</name>
</gene>
<evidence type="ECO:0000313" key="1">
    <source>
        <dbReference type="EMBL" id="KAI0026791.1"/>
    </source>
</evidence>
<comment type="caution">
    <text evidence="1">The sequence shown here is derived from an EMBL/GenBank/DDBJ whole genome shotgun (WGS) entry which is preliminary data.</text>
</comment>
<reference evidence="1" key="1">
    <citation type="submission" date="2021-02" db="EMBL/GenBank/DDBJ databases">
        <authorList>
            <consortium name="DOE Joint Genome Institute"/>
            <person name="Ahrendt S."/>
            <person name="Looney B.P."/>
            <person name="Miyauchi S."/>
            <person name="Morin E."/>
            <person name="Drula E."/>
            <person name="Courty P.E."/>
            <person name="Chicoki N."/>
            <person name="Fauchery L."/>
            <person name="Kohler A."/>
            <person name="Kuo A."/>
            <person name="Labutti K."/>
            <person name="Pangilinan J."/>
            <person name="Lipzen A."/>
            <person name="Riley R."/>
            <person name="Andreopoulos W."/>
            <person name="He G."/>
            <person name="Johnson J."/>
            <person name="Barry K.W."/>
            <person name="Grigoriev I.V."/>
            <person name="Nagy L."/>
            <person name="Hibbett D."/>
            <person name="Henrissat B."/>
            <person name="Matheny P.B."/>
            <person name="Labbe J."/>
            <person name="Martin F."/>
        </authorList>
    </citation>
    <scope>NUCLEOTIDE SEQUENCE</scope>
    <source>
        <strain evidence="1">EC-137</strain>
    </source>
</reference>
<organism evidence="1 2">
    <name type="scientific">Vararia minispora EC-137</name>
    <dbReference type="NCBI Taxonomy" id="1314806"/>
    <lineage>
        <taxon>Eukaryota</taxon>
        <taxon>Fungi</taxon>
        <taxon>Dikarya</taxon>
        <taxon>Basidiomycota</taxon>
        <taxon>Agaricomycotina</taxon>
        <taxon>Agaricomycetes</taxon>
        <taxon>Russulales</taxon>
        <taxon>Lachnocladiaceae</taxon>
        <taxon>Vararia</taxon>
    </lineage>
</organism>
<dbReference type="EMBL" id="MU274184">
    <property type="protein sequence ID" value="KAI0026791.1"/>
    <property type="molecule type" value="Genomic_DNA"/>
</dbReference>
<evidence type="ECO:0000313" key="2">
    <source>
        <dbReference type="Proteomes" id="UP000814128"/>
    </source>
</evidence>
<reference evidence="1" key="2">
    <citation type="journal article" date="2022" name="New Phytol.">
        <title>Evolutionary transition to the ectomycorrhizal habit in the genomes of a hyperdiverse lineage of mushroom-forming fungi.</title>
        <authorList>
            <person name="Looney B."/>
            <person name="Miyauchi S."/>
            <person name="Morin E."/>
            <person name="Drula E."/>
            <person name="Courty P.E."/>
            <person name="Kohler A."/>
            <person name="Kuo A."/>
            <person name="LaButti K."/>
            <person name="Pangilinan J."/>
            <person name="Lipzen A."/>
            <person name="Riley R."/>
            <person name="Andreopoulos W."/>
            <person name="He G."/>
            <person name="Johnson J."/>
            <person name="Nolan M."/>
            <person name="Tritt A."/>
            <person name="Barry K.W."/>
            <person name="Grigoriev I.V."/>
            <person name="Nagy L.G."/>
            <person name="Hibbett D."/>
            <person name="Henrissat B."/>
            <person name="Matheny P.B."/>
            <person name="Labbe J."/>
            <person name="Martin F.M."/>
        </authorList>
    </citation>
    <scope>NUCLEOTIDE SEQUENCE</scope>
    <source>
        <strain evidence="1">EC-137</strain>
    </source>
</reference>
<sequence length="373" mass="42026">MPSSTAGSAVNPNGTLKDAADIMFYHSAEDDSDKPISGPSIKKKGRALSDKGYVDAMDSEPVRQKPRCRMMAKKLLQADPAEVKKDKGLMGFFTKNFAKSSSQPHSDVEDKASSGAEESAPPMRVTHKLKTSTLDNQSLASQGRKRARSDASSDYGHDALGVSVEENEEDEEDEEDELDKYERQRKEDKEKPVNKRHKRGEDPRTKDIRTFYGRPIRETDKGKPVHRCPICKEEFSGNVTALRAHIRRHWSTHGKQYMKNCERAGVTPNKTAMPSRDDDADDEGDSLRQSSLGDHVKSVPNWSSRGLLEHITALVISEDQALSLIDKKTFRSLLKYQRPQTKESEIPHRTKLTEFVIEKATVVKDRMRVTFKV</sequence>